<reference evidence="4" key="1">
    <citation type="submission" date="2017-02" db="UniProtKB">
        <authorList>
            <consortium name="WormBaseParasite"/>
        </authorList>
    </citation>
    <scope>IDENTIFICATION</scope>
</reference>
<feature type="compositionally biased region" description="Low complexity" evidence="1">
    <location>
        <begin position="21"/>
        <end position="33"/>
    </location>
</feature>
<evidence type="ECO:0000313" key="2">
    <source>
        <dbReference type="EMBL" id="VDM36082.1"/>
    </source>
</evidence>
<evidence type="ECO:0000313" key="3">
    <source>
        <dbReference type="Proteomes" id="UP000274429"/>
    </source>
</evidence>
<organism evidence="4">
    <name type="scientific">Hydatigena taeniaeformis</name>
    <name type="common">Feline tapeworm</name>
    <name type="synonym">Taenia taeniaeformis</name>
    <dbReference type="NCBI Taxonomy" id="6205"/>
    <lineage>
        <taxon>Eukaryota</taxon>
        <taxon>Metazoa</taxon>
        <taxon>Spiralia</taxon>
        <taxon>Lophotrochozoa</taxon>
        <taxon>Platyhelminthes</taxon>
        <taxon>Cestoda</taxon>
        <taxon>Eucestoda</taxon>
        <taxon>Cyclophyllidea</taxon>
        <taxon>Taeniidae</taxon>
        <taxon>Hydatigera</taxon>
    </lineage>
</organism>
<evidence type="ECO:0000313" key="4">
    <source>
        <dbReference type="WBParaSite" id="TTAC_0001111901-mRNA-1"/>
    </source>
</evidence>
<keyword evidence="3" id="KW-1185">Reference proteome</keyword>
<sequence length="79" mass="8437">MATSIAASEQATTLTSVSIASPSQPQTTEPTSTGMNMANHRTPSRRLSLALPTTDLCSHQSSPIKPFRRPISTQRDIVA</sequence>
<proteinExistence type="predicted"/>
<dbReference type="WBParaSite" id="TTAC_0001111901-mRNA-1">
    <property type="protein sequence ID" value="TTAC_0001111901-mRNA-1"/>
    <property type="gene ID" value="TTAC_0001111901"/>
</dbReference>
<feature type="region of interest" description="Disordered" evidence="1">
    <location>
        <begin position="1"/>
        <end position="79"/>
    </location>
</feature>
<dbReference type="Proteomes" id="UP000274429">
    <property type="component" value="Unassembled WGS sequence"/>
</dbReference>
<reference evidence="2 3" key="2">
    <citation type="submission" date="2018-11" db="EMBL/GenBank/DDBJ databases">
        <authorList>
            <consortium name="Pathogen Informatics"/>
        </authorList>
    </citation>
    <scope>NUCLEOTIDE SEQUENCE [LARGE SCALE GENOMIC DNA]</scope>
</reference>
<name>A0A0R3XC42_HYDTA</name>
<accession>A0A0R3XC42</accession>
<feature type="compositionally biased region" description="Polar residues" evidence="1">
    <location>
        <begin position="1"/>
        <end position="20"/>
    </location>
</feature>
<protein>
    <submittedName>
        <fullName evidence="2 4">Uncharacterized protein</fullName>
    </submittedName>
</protein>
<evidence type="ECO:0000256" key="1">
    <source>
        <dbReference type="SAM" id="MobiDB-lite"/>
    </source>
</evidence>
<dbReference type="AlphaFoldDB" id="A0A0R3XC42"/>
<dbReference type="EMBL" id="UYWX01022967">
    <property type="protein sequence ID" value="VDM36082.1"/>
    <property type="molecule type" value="Genomic_DNA"/>
</dbReference>
<gene>
    <name evidence="2" type="ORF">TTAC_LOCUS11102</name>
</gene>